<name>A0A430AYI8_9ENTE</name>
<sequence>MKSMTGFGKSQLVKDGYHLEIELKSVNNRFLDCQFRMPREFQQFEHRLKNIVNKKIQRGRVECSIYFINQREDQKKVQIQWGLLDDIISQLWQAKETRYKEVAFDPEQILSAIATREDFFEVIENREMTEDLINYLEESFEEAVTQLDASRQKEGEEIRQVLVDYFHDFSRQVSSVSKLTPEIEEDHRLRLENKLMTEVGREYDEQRLLTEITLLIDRGDIHEELDRLNIHQQKVAELLEKATPIGRELDFLLQEMNREVNTIGSKSTNMSIKNAVVQMKTILEKIREQIQNVE</sequence>
<evidence type="ECO:0000256" key="5">
    <source>
        <dbReference type="ARBA" id="ARBA00035648"/>
    </source>
</evidence>
<evidence type="ECO:0000256" key="2">
    <source>
        <dbReference type="ARBA" id="ARBA00022722"/>
    </source>
</evidence>
<proteinExistence type="inferred from homology"/>
<feature type="domain" description="Endoribonuclease YicC-like N-terminal" evidence="6">
    <location>
        <begin position="1"/>
        <end position="159"/>
    </location>
</feature>
<evidence type="ECO:0000256" key="3">
    <source>
        <dbReference type="ARBA" id="ARBA00022759"/>
    </source>
</evidence>
<dbReference type="Pfam" id="PF03755">
    <property type="entry name" value="YicC-like_N"/>
    <property type="match status" value="1"/>
</dbReference>
<dbReference type="Proteomes" id="UP000287605">
    <property type="component" value="Unassembled WGS sequence"/>
</dbReference>
<evidence type="ECO:0000259" key="6">
    <source>
        <dbReference type="Pfam" id="PF03755"/>
    </source>
</evidence>
<dbReference type="GO" id="GO:0016787">
    <property type="term" value="F:hydrolase activity"/>
    <property type="evidence" value="ECO:0007669"/>
    <property type="project" value="UniProtKB-KW"/>
</dbReference>
<protein>
    <submittedName>
        <fullName evidence="8">YicC family protein</fullName>
    </submittedName>
</protein>
<comment type="caution">
    <text evidence="8">The sequence shown here is derived from an EMBL/GenBank/DDBJ whole genome shotgun (WGS) entry which is preliminary data.</text>
</comment>
<dbReference type="EMBL" id="NGKA01000006">
    <property type="protein sequence ID" value="RSU13095.1"/>
    <property type="molecule type" value="Genomic_DNA"/>
</dbReference>
<comment type="similarity">
    <text evidence="5">Belongs to the YicC/YloC family.</text>
</comment>
<dbReference type="InterPro" id="IPR013551">
    <property type="entry name" value="YicC-like_C"/>
</dbReference>
<evidence type="ECO:0000259" key="7">
    <source>
        <dbReference type="Pfam" id="PF08340"/>
    </source>
</evidence>
<feature type="domain" description="Endoribonuclease YicC-like C-terminal" evidence="7">
    <location>
        <begin position="177"/>
        <end position="294"/>
    </location>
</feature>
<gene>
    <name evidence="8" type="ORF">CBF29_05345</name>
</gene>
<evidence type="ECO:0000313" key="9">
    <source>
        <dbReference type="Proteomes" id="UP000287605"/>
    </source>
</evidence>
<dbReference type="InterPro" id="IPR005229">
    <property type="entry name" value="YicC/YloC-like"/>
</dbReference>
<dbReference type="PANTHER" id="PTHR30636:SF3">
    <property type="entry name" value="UPF0701 PROTEIN YICC"/>
    <property type="match status" value="1"/>
</dbReference>
<organism evidence="8 9">
    <name type="scientific">Vagococcus elongatus</name>
    <dbReference type="NCBI Taxonomy" id="180344"/>
    <lineage>
        <taxon>Bacteria</taxon>
        <taxon>Bacillati</taxon>
        <taxon>Bacillota</taxon>
        <taxon>Bacilli</taxon>
        <taxon>Lactobacillales</taxon>
        <taxon>Enterococcaceae</taxon>
        <taxon>Vagococcus</taxon>
    </lineage>
</organism>
<reference evidence="8 9" key="1">
    <citation type="submission" date="2017-05" db="EMBL/GenBank/DDBJ databases">
        <title>Vagococcus spp. assemblies.</title>
        <authorList>
            <person name="Gulvik C.A."/>
        </authorList>
    </citation>
    <scope>NUCLEOTIDE SEQUENCE [LARGE SCALE GENOMIC DNA]</scope>
    <source>
        <strain evidence="8 9">CCUG 51432</strain>
    </source>
</reference>
<accession>A0A430AYI8</accession>
<keyword evidence="9" id="KW-1185">Reference proteome</keyword>
<dbReference type="OrthoDB" id="9771229at2"/>
<keyword evidence="4" id="KW-0378">Hydrolase</keyword>
<dbReference type="NCBIfam" id="TIGR00255">
    <property type="entry name" value="YicC/YloC family endoribonuclease"/>
    <property type="match status" value="1"/>
</dbReference>
<evidence type="ECO:0000313" key="8">
    <source>
        <dbReference type="EMBL" id="RSU13095.1"/>
    </source>
</evidence>
<dbReference type="PANTHER" id="PTHR30636">
    <property type="entry name" value="UPF0701 PROTEIN YICC"/>
    <property type="match status" value="1"/>
</dbReference>
<comment type="cofactor">
    <cofactor evidence="1">
        <name>a divalent metal cation</name>
        <dbReference type="ChEBI" id="CHEBI:60240"/>
    </cofactor>
</comment>
<evidence type="ECO:0000256" key="1">
    <source>
        <dbReference type="ARBA" id="ARBA00001968"/>
    </source>
</evidence>
<dbReference type="RefSeq" id="WP_126808159.1">
    <property type="nucleotide sequence ID" value="NZ_NGKA01000006.1"/>
</dbReference>
<keyword evidence="2" id="KW-0540">Nuclease</keyword>
<dbReference type="Pfam" id="PF08340">
    <property type="entry name" value="YicC-like_C"/>
    <property type="match status" value="1"/>
</dbReference>
<dbReference type="InterPro" id="IPR013527">
    <property type="entry name" value="YicC-like_N"/>
</dbReference>
<dbReference type="GO" id="GO:0004521">
    <property type="term" value="F:RNA endonuclease activity"/>
    <property type="evidence" value="ECO:0007669"/>
    <property type="project" value="InterPro"/>
</dbReference>
<dbReference type="AlphaFoldDB" id="A0A430AYI8"/>
<evidence type="ECO:0000256" key="4">
    <source>
        <dbReference type="ARBA" id="ARBA00022801"/>
    </source>
</evidence>
<keyword evidence="3" id="KW-0255">Endonuclease</keyword>